<evidence type="ECO:0000256" key="4">
    <source>
        <dbReference type="ARBA" id="ARBA00039009"/>
    </source>
</evidence>
<comment type="similarity">
    <text evidence="1">Belongs to the ATP-dependent AMP-binding enzyme family.</text>
</comment>
<dbReference type="GO" id="GO:0006631">
    <property type="term" value="P:fatty acid metabolic process"/>
    <property type="evidence" value="ECO:0007669"/>
    <property type="project" value="TreeGrafter"/>
</dbReference>
<dbReference type="Proteomes" id="UP001378592">
    <property type="component" value="Unassembled WGS sequence"/>
</dbReference>
<organism evidence="10 11">
    <name type="scientific">Gryllus longicercus</name>
    <dbReference type="NCBI Taxonomy" id="2509291"/>
    <lineage>
        <taxon>Eukaryota</taxon>
        <taxon>Metazoa</taxon>
        <taxon>Ecdysozoa</taxon>
        <taxon>Arthropoda</taxon>
        <taxon>Hexapoda</taxon>
        <taxon>Insecta</taxon>
        <taxon>Pterygota</taxon>
        <taxon>Neoptera</taxon>
        <taxon>Polyneoptera</taxon>
        <taxon>Orthoptera</taxon>
        <taxon>Ensifera</taxon>
        <taxon>Gryllidea</taxon>
        <taxon>Grylloidea</taxon>
        <taxon>Gryllidae</taxon>
        <taxon>Gryllinae</taxon>
        <taxon>Gryllus</taxon>
    </lineage>
</organism>
<comment type="catalytic activity">
    <reaction evidence="7">
        <text>a medium-chain fatty acid + ATP + CoA = a medium-chain fatty acyl-CoA + AMP + diphosphate</text>
        <dbReference type="Rhea" id="RHEA:48340"/>
        <dbReference type="ChEBI" id="CHEBI:30616"/>
        <dbReference type="ChEBI" id="CHEBI:33019"/>
        <dbReference type="ChEBI" id="CHEBI:57287"/>
        <dbReference type="ChEBI" id="CHEBI:59558"/>
        <dbReference type="ChEBI" id="CHEBI:90546"/>
        <dbReference type="ChEBI" id="CHEBI:456215"/>
        <dbReference type="EC" id="6.2.1.2"/>
    </reaction>
</comment>
<gene>
    <name evidence="10" type="ORF">R5R35_008719</name>
</gene>
<evidence type="ECO:0000259" key="8">
    <source>
        <dbReference type="Pfam" id="PF00501"/>
    </source>
</evidence>
<sequence length="616" mass="67995">MVAAAVSSWPRALRPAVTAACAGARAPRRHLAAPALPVLLFNRWRSGGYSVIPEPRLTPRPSYWHQAGNEPLTGKTLGQLAEDAARLWPQREAVVSMHQGLRLTFQETLKQADKLAAGLRGLGMQPGDMLGLCGPNSVEWYITNLAAARAGLILVNINPAYQVAELEYCLSKVGVKALVVPETFKSQNYHKMLQAIAPELASCQPGKLQNDRIPTLKSIITISDKELPGSFKFKNLFKSINPDDLSEVHQLQYKIQPDAGCNLQFTSGTTGLPKGTLLSHHNVVNNAYFAAKRLGFHHKHHRICLQVPLFHCFGNVLGIIMALHAGSTLVLPSYSFRAEDSVNAIAKESCTIIYGTPTMYIDIMAKCQDSPASLSSLEFAITAGSPSPPNLFYKIANTLGLKKCYSVYGMTETSPLSFVPDYDDPLEQCAKSVGRVMDHCEVKVVDLDNKMVPMGTPGELLVRGYGNMLCYYNDVDKTQEIVGPDRWLRTGDQFILHESGYGEVVGRIKDMIIRGGENIFPKEIEDFLITHGDIVDAQIIGIPDERYGEEICACVRLKPGSQLSEEDLKGFCKGKIAHFKIPKYVKFMNDYPRTQSGKVQKYKLRDMILARGINSL</sequence>
<dbReference type="PANTHER" id="PTHR43201">
    <property type="entry name" value="ACYL-COA SYNTHETASE"/>
    <property type="match status" value="1"/>
</dbReference>
<dbReference type="AlphaFoldDB" id="A0AAN9Z7P7"/>
<dbReference type="EMBL" id="JAZDUA010000190">
    <property type="protein sequence ID" value="KAK7864914.1"/>
    <property type="molecule type" value="Genomic_DNA"/>
</dbReference>
<dbReference type="SUPFAM" id="SSF56801">
    <property type="entry name" value="Acetyl-CoA synthetase-like"/>
    <property type="match status" value="1"/>
</dbReference>
<evidence type="ECO:0000256" key="6">
    <source>
        <dbReference type="ARBA" id="ARBA00047319"/>
    </source>
</evidence>
<dbReference type="Gene3D" id="3.40.50.12780">
    <property type="entry name" value="N-terminal domain of ligase-like"/>
    <property type="match status" value="1"/>
</dbReference>
<proteinExistence type="inferred from homology"/>
<dbReference type="InterPro" id="IPR042099">
    <property type="entry name" value="ANL_N_sf"/>
</dbReference>
<protein>
    <recommendedName>
        <fullName evidence="5">Medium-chain acyl-CoA ligase ACSF2, mitochondrial</fullName>
        <ecNumber evidence="4">6.2.1.2</ecNumber>
    </recommendedName>
</protein>
<dbReference type="InterPro" id="IPR020845">
    <property type="entry name" value="AMP-binding_CS"/>
</dbReference>
<comment type="caution">
    <text evidence="10">The sequence shown here is derived from an EMBL/GenBank/DDBJ whole genome shotgun (WGS) entry which is preliminary data.</text>
</comment>
<evidence type="ECO:0000256" key="3">
    <source>
        <dbReference type="ARBA" id="ARBA00037247"/>
    </source>
</evidence>
<dbReference type="Pfam" id="PF00501">
    <property type="entry name" value="AMP-binding"/>
    <property type="match status" value="1"/>
</dbReference>
<accession>A0AAN9Z7P7</accession>
<evidence type="ECO:0000259" key="9">
    <source>
        <dbReference type="Pfam" id="PF13193"/>
    </source>
</evidence>
<feature type="domain" description="AMP-binding enzyme C-terminal" evidence="9">
    <location>
        <begin position="523"/>
        <end position="598"/>
    </location>
</feature>
<evidence type="ECO:0000256" key="1">
    <source>
        <dbReference type="ARBA" id="ARBA00006432"/>
    </source>
</evidence>
<dbReference type="EC" id="6.2.1.2" evidence="4"/>
<dbReference type="Gene3D" id="3.30.300.30">
    <property type="match status" value="1"/>
</dbReference>
<evidence type="ECO:0000256" key="2">
    <source>
        <dbReference type="ARBA" id="ARBA00022598"/>
    </source>
</evidence>
<keyword evidence="11" id="KW-1185">Reference proteome</keyword>
<name>A0AAN9Z7P7_9ORTH</name>
<dbReference type="InterPro" id="IPR000873">
    <property type="entry name" value="AMP-dep_synth/lig_dom"/>
</dbReference>
<dbReference type="EMBL" id="JAZDUA010000190">
    <property type="protein sequence ID" value="KAK7864915.1"/>
    <property type="molecule type" value="Genomic_DNA"/>
</dbReference>
<dbReference type="PROSITE" id="PS00455">
    <property type="entry name" value="AMP_BINDING"/>
    <property type="match status" value="1"/>
</dbReference>
<dbReference type="InterPro" id="IPR045851">
    <property type="entry name" value="AMP-bd_C_sf"/>
</dbReference>
<evidence type="ECO:0000256" key="7">
    <source>
        <dbReference type="ARBA" id="ARBA00048277"/>
    </source>
</evidence>
<comment type="catalytic activity">
    <reaction evidence="6">
        <text>octanoate + ATP + CoA = octanoyl-CoA + AMP + diphosphate</text>
        <dbReference type="Rhea" id="RHEA:33631"/>
        <dbReference type="ChEBI" id="CHEBI:25646"/>
        <dbReference type="ChEBI" id="CHEBI:30616"/>
        <dbReference type="ChEBI" id="CHEBI:33019"/>
        <dbReference type="ChEBI" id="CHEBI:57287"/>
        <dbReference type="ChEBI" id="CHEBI:57386"/>
        <dbReference type="ChEBI" id="CHEBI:456215"/>
    </reaction>
</comment>
<reference evidence="10 11" key="1">
    <citation type="submission" date="2024-03" db="EMBL/GenBank/DDBJ databases">
        <title>The genome assembly and annotation of the cricket Gryllus longicercus Weissman &amp; Gray.</title>
        <authorList>
            <person name="Szrajer S."/>
            <person name="Gray D."/>
            <person name="Ylla G."/>
        </authorList>
    </citation>
    <scope>NUCLEOTIDE SEQUENCE [LARGE SCALE GENOMIC DNA]</scope>
    <source>
        <strain evidence="10">DAG 2021-001</strain>
        <tissue evidence="10">Whole body minus gut</tissue>
    </source>
</reference>
<feature type="domain" description="AMP-dependent synthetase/ligase" evidence="8">
    <location>
        <begin position="82"/>
        <end position="472"/>
    </location>
</feature>
<keyword evidence="2" id="KW-0436">Ligase</keyword>
<comment type="function">
    <text evidence="3">Acyl-CoA synthases catalyze the initial reaction in fatty acid metabolism, by forming a thioester with CoA. Has some preference toward medium-chain substrates. Plays a role in adipocyte differentiation.</text>
</comment>
<evidence type="ECO:0000256" key="5">
    <source>
        <dbReference type="ARBA" id="ARBA00039638"/>
    </source>
</evidence>
<dbReference type="Pfam" id="PF13193">
    <property type="entry name" value="AMP-binding_C"/>
    <property type="match status" value="1"/>
</dbReference>
<dbReference type="GO" id="GO:0031956">
    <property type="term" value="F:medium-chain fatty acid-CoA ligase activity"/>
    <property type="evidence" value="ECO:0007669"/>
    <property type="project" value="UniProtKB-EC"/>
</dbReference>
<evidence type="ECO:0000313" key="10">
    <source>
        <dbReference type="EMBL" id="KAK7864915.1"/>
    </source>
</evidence>
<dbReference type="PANTHER" id="PTHR43201:SF5">
    <property type="entry name" value="MEDIUM-CHAIN ACYL-COA LIGASE ACSF2, MITOCHONDRIAL"/>
    <property type="match status" value="1"/>
</dbReference>
<evidence type="ECO:0000313" key="11">
    <source>
        <dbReference type="Proteomes" id="UP001378592"/>
    </source>
</evidence>
<dbReference type="FunFam" id="3.30.300.30:FF:000008">
    <property type="entry name" value="2,3-dihydroxybenzoate-AMP ligase"/>
    <property type="match status" value="1"/>
</dbReference>
<dbReference type="InterPro" id="IPR025110">
    <property type="entry name" value="AMP-bd_C"/>
</dbReference>